<dbReference type="Pfam" id="PF02653">
    <property type="entry name" value="BPD_transp_2"/>
    <property type="match status" value="1"/>
</dbReference>
<dbReference type="InterPro" id="IPR001851">
    <property type="entry name" value="ABC_transp_permease"/>
</dbReference>
<comment type="caution">
    <text evidence="7">The sequence shown here is derived from an EMBL/GenBank/DDBJ whole genome shotgun (WGS) entry which is preliminary data.</text>
</comment>
<feature type="transmembrane region" description="Helical" evidence="6">
    <location>
        <begin position="292"/>
        <end position="311"/>
    </location>
</feature>
<dbReference type="PANTHER" id="PTHR47089">
    <property type="entry name" value="ABC TRANSPORTER, PERMEASE PROTEIN"/>
    <property type="match status" value="1"/>
</dbReference>
<dbReference type="RefSeq" id="WP_262394038.1">
    <property type="nucleotide sequence ID" value="NZ_JACRTD010000001.1"/>
</dbReference>
<keyword evidence="8" id="KW-1185">Reference proteome</keyword>
<feature type="transmembrane region" description="Helical" evidence="6">
    <location>
        <begin position="145"/>
        <end position="164"/>
    </location>
</feature>
<name>A0A926IBK1_9FIRM</name>
<feature type="transmembrane region" description="Helical" evidence="6">
    <location>
        <begin position="12"/>
        <end position="32"/>
    </location>
</feature>
<feature type="transmembrane region" description="Helical" evidence="6">
    <location>
        <begin position="194"/>
        <end position="212"/>
    </location>
</feature>
<comment type="subcellular location">
    <subcellularLocation>
        <location evidence="1">Cell membrane</location>
        <topology evidence="1">Multi-pass membrane protein</topology>
    </subcellularLocation>
</comment>
<evidence type="ECO:0000256" key="2">
    <source>
        <dbReference type="ARBA" id="ARBA00022475"/>
    </source>
</evidence>
<gene>
    <name evidence="7" type="ORF">H8705_01130</name>
</gene>
<evidence type="ECO:0000256" key="3">
    <source>
        <dbReference type="ARBA" id="ARBA00022692"/>
    </source>
</evidence>
<dbReference type="AlphaFoldDB" id="A0A926IBK1"/>
<protein>
    <submittedName>
        <fullName evidence="7">ABC transporter permease</fullName>
    </submittedName>
</protein>
<dbReference type="Proteomes" id="UP000623678">
    <property type="component" value="Unassembled WGS sequence"/>
</dbReference>
<reference evidence="7" key="1">
    <citation type="submission" date="2020-08" db="EMBL/GenBank/DDBJ databases">
        <title>Genome public.</title>
        <authorList>
            <person name="Liu C."/>
            <person name="Sun Q."/>
        </authorList>
    </citation>
    <scope>NUCLEOTIDE SEQUENCE</scope>
    <source>
        <strain evidence="7">NSJ-64</strain>
    </source>
</reference>
<dbReference type="GO" id="GO:0005886">
    <property type="term" value="C:plasma membrane"/>
    <property type="evidence" value="ECO:0007669"/>
    <property type="project" value="UniProtKB-SubCell"/>
</dbReference>
<evidence type="ECO:0000256" key="1">
    <source>
        <dbReference type="ARBA" id="ARBA00004651"/>
    </source>
</evidence>
<evidence type="ECO:0000313" key="7">
    <source>
        <dbReference type="EMBL" id="MBC8584187.1"/>
    </source>
</evidence>
<keyword evidence="2" id="KW-1003">Cell membrane</keyword>
<keyword evidence="5 6" id="KW-0472">Membrane</keyword>
<feature type="transmembrane region" description="Helical" evidence="6">
    <location>
        <begin position="88"/>
        <end position="104"/>
    </location>
</feature>
<feature type="transmembrane region" description="Helical" evidence="6">
    <location>
        <begin position="245"/>
        <end position="266"/>
    </location>
</feature>
<dbReference type="EMBL" id="JACRTD010000001">
    <property type="protein sequence ID" value="MBC8584187.1"/>
    <property type="molecule type" value="Genomic_DNA"/>
</dbReference>
<proteinExistence type="predicted"/>
<keyword evidence="4 6" id="KW-1133">Transmembrane helix</keyword>
<feature type="transmembrane region" description="Helical" evidence="6">
    <location>
        <begin position="110"/>
        <end position="133"/>
    </location>
</feature>
<accession>A0A926IBK1</accession>
<evidence type="ECO:0000313" key="8">
    <source>
        <dbReference type="Proteomes" id="UP000623678"/>
    </source>
</evidence>
<evidence type="ECO:0000256" key="6">
    <source>
        <dbReference type="SAM" id="Phobius"/>
    </source>
</evidence>
<evidence type="ECO:0000256" key="5">
    <source>
        <dbReference type="ARBA" id="ARBA00023136"/>
    </source>
</evidence>
<sequence length="369" mass="39237">MNFDFRQKPIKVKTALFAVMLGLLAGAVLILFTGNNPLVIYGYMFKGAFGSASSIASTLRWATPLLYAGLAATIAFRGGMFNFGVEGQLYVGALAAALVGIYGAGLPKIIHILACMLAAMAAGLVWAILPAIIRVKLGGNEAIPAMMLNYVAMNLCDFLVQRFFLPENTFGQTMATANVAEQVKLAKIIPPYTVTYGFVIAFVLIVVAHFMLKYTKAGYRISMTGMNSEFAQYGGVDVNGVRVKVMLLSGAVAGLCGAVEVMGVTWRYESGFSPDFGIEGILASLLGGNEPFGLLIGALFMGAVKAGSLVVERSAGIPRALAEVIKALIICFVSARLLSEYLGMDRLEKWLKGKLKRTAPAGANQVKEG</sequence>
<dbReference type="CDD" id="cd06580">
    <property type="entry name" value="TM_PBP1_transp_TpRbsC_like"/>
    <property type="match status" value="1"/>
</dbReference>
<dbReference type="PANTHER" id="PTHR47089:SF1">
    <property type="entry name" value="GUANOSINE ABC TRANSPORTER PERMEASE PROTEIN NUPP"/>
    <property type="match status" value="1"/>
</dbReference>
<evidence type="ECO:0000256" key="4">
    <source>
        <dbReference type="ARBA" id="ARBA00022989"/>
    </source>
</evidence>
<keyword evidence="3 6" id="KW-0812">Transmembrane</keyword>
<feature type="transmembrane region" description="Helical" evidence="6">
    <location>
        <begin position="52"/>
        <end position="76"/>
    </location>
</feature>
<organism evidence="7 8">
    <name type="scientific">Youxingia wuxianensis</name>
    <dbReference type="NCBI Taxonomy" id="2763678"/>
    <lineage>
        <taxon>Bacteria</taxon>
        <taxon>Bacillati</taxon>
        <taxon>Bacillota</taxon>
        <taxon>Clostridia</taxon>
        <taxon>Eubacteriales</taxon>
        <taxon>Oscillospiraceae</taxon>
        <taxon>Youxingia</taxon>
    </lineage>
</organism>
<dbReference type="GO" id="GO:0022857">
    <property type="term" value="F:transmembrane transporter activity"/>
    <property type="evidence" value="ECO:0007669"/>
    <property type="project" value="InterPro"/>
</dbReference>